<dbReference type="EMBL" id="BAABUK010000002">
    <property type="protein sequence ID" value="GAA5807150.1"/>
    <property type="molecule type" value="Genomic_DNA"/>
</dbReference>
<feature type="region of interest" description="Disordered" evidence="1">
    <location>
        <begin position="166"/>
        <end position="205"/>
    </location>
</feature>
<evidence type="ECO:0000313" key="2">
    <source>
        <dbReference type="EMBL" id="GAA5807150.1"/>
    </source>
</evidence>
<dbReference type="Proteomes" id="UP001473302">
    <property type="component" value="Unassembled WGS sequence"/>
</dbReference>
<proteinExistence type="predicted"/>
<comment type="caution">
    <text evidence="2">The sequence shown here is derived from an EMBL/GenBank/DDBJ whole genome shotgun (WGS) entry which is preliminary data.</text>
</comment>
<feature type="compositionally biased region" description="Polar residues" evidence="1">
    <location>
        <begin position="174"/>
        <end position="191"/>
    </location>
</feature>
<accession>A0ABP9YJW4</accession>
<organism evidence="2 3">
    <name type="scientific">Mucor flavus</name>
    <dbReference type="NCBI Taxonomy" id="439312"/>
    <lineage>
        <taxon>Eukaryota</taxon>
        <taxon>Fungi</taxon>
        <taxon>Fungi incertae sedis</taxon>
        <taxon>Mucoromycota</taxon>
        <taxon>Mucoromycotina</taxon>
        <taxon>Mucoromycetes</taxon>
        <taxon>Mucorales</taxon>
        <taxon>Mucorineae</taxon>
        <taxon>Mucoraceae</taxon>
        <taxon>Mucor</taxon>
    </lineage>
</organism>
<feature type="region of interest" description="Disordered" evidence="1">
    <location>
        <begin position="1"/>
        <end position="20"/>
    </location>
</feature>
<name>A0ABP9YJW4_9FUNG</name>
<evidence type="ECO:0000313" key="3">
    <source>
        <dbReference type="Proteomes" id="UP001473302"/>
    </source>
</evidence>
<sequence>MPLQKILAPFLPGSQQRNPKKDEYVVSKEQVLSPSLPFSPPKNNSQYGGGDPVIGLLTVDEDSSSASSKDTSLDNFDSREFDTDEDYTLITDTYTPNDQNALVSHENPTSFELHDNDVIIETVPEATDDTYFDQDMMRDSTSSLAMYQPPHIQAGIDFSPPAEFLAEEEEQQQTMLTESPVTMDLPSSSPKANRPRAPPTQKEPTPAEFIQPVQAEPIQDIFSSPILEHPTHFAMETTFRKTDSDFKSKCMKMIRNAKGLVCKPESPKHFKCIKLGRTVSNTTIKLERSVPRPRTALQPIDTSLKAVKDLKEEEEASTPIYKRHHTLQKSSTNLPNVAPPAPYKSPVIGSDAYDIKLLCEQSFFGC</sequence>
<evidence type="ECO:0000256" key="1">
    <source>
        <dbReference type="SAM" id="MobiDB-lite"/>
    </source>
</evidence>
<reference evidence="2 3" key="1">
    <citation type="submission" date="2024-04" db="EMBL/GenBank/DDBJ databases">
        <title>genome sequences of Mucor flavus KT1a and Helicostylum pulchrum KT1b strains isolated from the surface of a dry-aged beef.</title>
        <authorList>
            <person name="Toyotome T."/>
            <person name="Hosono M."/>
            <person name="Torimaru M."/>
            <person name="Fukuda K."/>
            <person name="Mikami N."/>
        </authorList>
    </citation>
    <scope>NUCLEOTIDE SEQUENCE [LARGE SCALE GENOMIC DNA]</scope>
    <source>
        <strain evidence="2 3">KT1a</strain>
    </source>
</reference>
<gene>
    <name evidence="2" type="ORF">MFLAVUS_000501</name>
</gene>
<protein>
    <submittedName>
        <fullName evidence="2">Uncharacterized protein</fullName>
    </submittedName>
</protein>
<keyword evidence="3" id="KW-1185">Reference proteome</keyword>
<feature type="compositionally biased region" description="Low complexity" evidence="1">
    <location>
        <begin position="64"/>
        <end position="74"/>
    </location>
</feature>
<feature type="region of interest" description="Disordered" evidence="1">
    <location>
        <begin position="25"/>
        <end position="79"/>
    </location>
</feature>